<dbReference type="AlphaFoldDB" id="A0A9W7FYB8"/>
<evidence type="ECO:0000313" key="1">
    <source>
        <dbReference type="EMBL" id="GMI23418.1"/>
    </source>
</evidence>
<organism evidence="1 2">
    <name type="scientific">Triparma columacea</name>
    <dbReference type="NCBI Taxonomy" id="722753"/>
    <lineage>
        <taxon>Eukaryota</taxon>
        <taxon>Sar</taxon>
        <taxon>Stramenopiles</taxon>
        <taxon>Ochrophyta</taxon>
        <taxon>Bolidophyceae</taxon>
        <taxon>Parmales</taxon>
        <taxon>Triparmaceae</taxon>
        <taxon>Triparma</taxon>
    </lineage>
</organism>
<dbReference type="Pfam" id="PF07386">
    <property type="entry name" value="DUF1499"/>
    <property type="match status" value="1"/>
</dbReference>
<name>A0A9W7FYB8_9STRA</name>
<dbReference type="InterPro" id="IPR019546">
    <property type="entry name" value="TAT_signal_bac_arc"/>
</dbReference>
<dbReference type="InterPro" id="IPR010865">
    <property type="entry name" value="DUF1499"/>
</dbReference>
<dbReference type="NCBIfam" id="TIGR01409">
    <property type="entry name" value="TAT_signal_seq"/>
    <property type="match status" value="1"/>
</dbReference>
<accession>A0A9W7FYB8</accession>
<gene>
    <name evidence="1" type="ORF">TrCOL_g2475</name>
</gene>
<reference evidence="2" key="1">
    <citation type="journal article" date="2023" name="Commun. Biol.">
        <title>Genome analysis of Parmales, the sister group of diatoms, reveals the evolutionary specialization of diatoms from phago-mixotrophs to photoautotrophs.</title>
        <authorList>
            <person name="Ban H."/>
            <person name="Sato S."/>
            <person name="Yoshikawa S."/>
            <person name="Yamada K."/>
            <person name="Nakamura Y."/>
            <person name="Ichinomiya M."/>
            <person name="Sato N."/>
            <person name="Blanc-Mathieu R."/>
            <person name="Endo H."/>
            <person name="Kuwata A."/>
            <person name="Ogata H."/>
        </authorList>
    </citation>
    <scope>NUCLEOTIDE SEQUENCE [LARGE SCALE GENOMIC DNA]</scope>
</reference>
<dbReference type="InterPro" id="IPR006311">
    <property type="entry name" value="TAT_signal"/>
</dbReference>
<keyword evidence="2" id="KW-1185">Reference proteome</keyword>
<comment type="caution">
    <text evidence="1">The sequence shown here is derived from an EMBL/GenBank/DDBJ whole genome shotgun (WGS) entry which is preliminary data.</text>
</comment>
<sequence length="181" mass="19337">MSPLQVFCAASGYTIAPSRRAGYTIAPSRRDFLKRASTAAVVLVPGSAFASPEAVGVCKNGAKNCEQGKLKPPNAMKKSDMAAAVEKVLASYPQSGLEKSDQGGNKFVTNDLSSSGYCKMEFYSGIGKFAKFFNGGKPFVDDLEILVRDDGVDFFSSSRVGDSDFGVNAARMAYIKKELGW</sequence>
<protein>
    <submittedName>
        <fullName evidence="1">Uncharacterized protein</fullName>
    </submittedName>
</protein>
<dbReference type="Proteomes" id="UP001165065">
    <property type="component" value="Unassembled WGS sequence"/>
</dbReference>
<evidence type="ECO:0000313" key="2">
    <source>
        <dbReference type="Proteomes" id="UP001165065"/>
    </source>
</evidence>
<dbReference type="PROSITE" id="PS51318">
    <property type="entry name" value="TAT"/>
    <property type="match status" value="1"/>
</dbReference>
<proteinExistence type="predicted"/>
<dbReference type="EMBL" id="BRYA01000568">
    <property type="protein sequence ID" value="GMI23418.1"/>
    <property type="molecule type" value="Genomic_DNA"/>
</dbReference>
<dbReference type="OrthoDB" id="41501at2759"/>